<organism evidence="5 6">
    <name type="scientific">Vibrio scophthalmi</name>
    <dbReference type="NCBI Taxonomy" id="45658"/>
    <lineage>
        <taxon>Bacteria</taxon>
        <taxon>Pseudomonadati</taxon>
        <taxon>Pseudomonadota</taxon>
        <taxon>Gammaproteobacteria</taxon>
        <taxon>Vibrionales</taxon>
        <taxon>Vibrionaceae</taxon>
        <taxon>Vibrio</taxon>
    </lineage>
</organism>
<dbReference type="NCBIfam" id="NF006602">
    <property type="entry name" value="PRK09146.1"/>
    <property type="match status" value="1"/>
</dbReference>
<dbReference type="GO" id="GO:0003887">
    <property type="term" value="F:DNA-directed DNA polymerase activity"/>
    <property type="evidence" value="ECO:0007669"/>
    <property type="project" value="UniProtKB-KW"/>
</dbReference>
<dbReference type="PANTHER" id="PTHR30231">
    <property type="entry name" value="DNA POLYMERASE III SUBUNIT EPSILON"/>
    <property type="match status" value="1"/>
</dbReference>
<keyword evidence="1" id="KW-0540">Nuclease</keyword>
<dbReference type="SMART" id="SM00479">
    <property type="entry name" value="EXOIII"/>
    <property type="match status" value="1"/>
</dbReference>
<evidence type="ECO:0000256" key="2">
    <source>
        <dbReference type="ARBA" id="ARBA00022801"/>
    </source>
</evidence>
<evidence type="ECO:0000313" key="5">
    <source>
        <dbReference type="EMBL" id="ANU38483.1"/>
    </source>
</evidence>
<dbReference type="Gene3D" id="3.30.420.10">
    <property type="entry name" value="Ribonuclease H-like superfamily/Ribonuclease H"/>
    <property type="match status" value="1"/>
</dbReference>
<evidence type="ECO:0000256" key="1">
    <source>
        <dbReference type="ARBA" id="ARBA00022722"/>
    </source>
</evidence>
<keyword evidence="5" id="KW-0548">Nucleotidyltransferase</keyword>
<evidence type="ECO:0000313" key="6">
    <source>
        <dbReference type="Proteomes" id="UP000092528"/>
    </source>
</evidence>
<feature type="domain" description="Exonuclease" evidence="4">
    <location>
        <begin position="48"/>
        <end position="229"/>
    </location>
</feature>
<dbReference type="EMBL" id="CP016415">
    <property type="protein sequence ID" value="ANU38483.1"/>
    <property type="molecule type" value="Genomic_DNA"/>
</dbReference>
<dbReference type="EC" id="2.7.7.7" evidence="5"/>
<evidence type="ECO:0000256" key="3">
    <source>
        <dbReference type="ARBA" id="ARBA00022839"/>
    </source>
</evidence>
<keyword evidence="5" id="KW-0808">Transferase</keyword>
<keyword evidence="3" id="KW-0269">Exonuclease</keyword>
<dbReference type="Proteomes" id="UP000092528">
    <property type="component" value="Chromosome 2"/>
</dbReference>
<reference evidence="5 6" key="1">
    <citation type="submission" date="2016-07" db="EMBL/GenBank/DDBJ databases">
        <title>Genome sequencing of Vibrio scophthalmi strain VS-05, an isolated from Paralichthys olivaceus.</title>
        <authorList>
            <person name="Han H.-J."/>
        </authorList>
    </citation>
    <scope>NUCLEOTIDE SEQUENCE [LARGE SCALE GENOMIC DNA]</scope>
    <source>
        <strain evidence="5 6">VS-05</strain>
    </source>
</reference>
<keyword evidence="6" id="KW-1185">Reference proteome</keyword>
<dbReference type="Pfam" id="PF00929">
    <property type="entry name" value="RNase_T"/>
    <property type="match status" value="1"/>
</dbReference>
<dbReference type="SUPFAM" id="SSF53098">
    <property type="entry name" value="Ribonuclease H-like"/>
    <property type="match status" value="1"/>
</dbReference>
<gene>
    <name evidence="5" type="ORF">VSVS05_03445</name>
</gene>
<dbReference type="GeneID" id="96874870"/>
<protein>
    <submittedName>
        <fullName evidence="5">DNA-directed DNA polymerase</fullName>
        <ecNumber evidence="5">2.7.7.7</ecNumber>
    </submittedName>
</protein>
<dbReference type="PANTHER" id="PTHR30231:SF4">
    <property type="entry name" value="PROTEIN NEN2"/>
    <property type="match status" value="1"/>
</dbReference>
<dbReference type="PATRIC" id="fig|45658.7.peg.3405"/>
<dbReference type="InterPro" id="IPR036397">
    <property type="entry name" value="RNaseH_sf"/>
</dbReference>
<dbReference type="GO" id="GO:0008408">
    <property type="term" value="F:3'-5' exonuclease activity"/>
    <property type="evidence" value="ECO:0007669"/>
    <property type="project" value="TreeGrafter"/>
</dbReference>
<keyword evidence="5" id="KW-0239">DNA-directed DNA polymerase</keyword>
<dbReference type="STRING" id="45658.VSVS12_03810"/>
<dbReference type="RefSeq" id="WP_005599466.1">
    <property type="nucleotide sequence ID" value="NZ_CP016415.1"/>
</dbReference>
<evidence type="ECO:0000259" key="4">
    <source>
        <dbReference type="SMART" id="SM00479"/>
    </source>
</evidence>
<accession>A0A1C7FGA8</accession>
<keyword evidence="2" id="KW-0378">Hydrolase</keyword>
<proteinExistence type="predicted"/>
<dbReference type="GO" id="GO:0005829">
    <property type="term" value="C:cytosol"/>
    <property type="evidence" value="ECO:0007669"/>
    <property type="project" value="TreeGrafter"/>
</dbReference>
<dbReference type="CDD" id="cd06127">
    <property type="entry name" value="DEDDh"/>
    <property type="match status" value="1"/>
</dbReference>
<dbReference type="InterPro" id="IPR013520">
    <property type="entry name" value="Ribonucl_H"/>
</dbReference>
<sequence>MLKKLTQAPMINWQQKYAHKAELCQNEILQRFYQQALPPANTPIEQVKFLAMDFETTGLNPDSDDIITIGTVPFDLNRIYLNQAKHWTIKPRKQLEEESIVIHGITHSDLIDAPDLSDVFEEVLEQMATKVMVVHYKRIERAFFDRALRDRITEGIEFPLIDTMAIEANVQRRQNGGLWNKLRGITPQSVRLGRSRTRYNLPPYSPHHALTDAVATAELLQAQLAYHYSPSTFVGQLWE</sequence>
<dbReference type="AlphaFoldDB" id="A0A1C7FGA8"/>
<dbReference type="GO" id="GO:0003676">
    <property type="term" value="F:nucleic acid binding"/>
    <property type="evidence" value="ECO:0007669"/>
    <property type="project" value="InterPro"/>
</dbReference>
<dbReference type="InterPro" id="IPR012337">
    <property type="entry name" value="RNaseH-like_sf"/>
</dbReference>
<name>A0A1C7FGA8_9VIBR</name>